<evidence type="ECO:0000313" key="3">
    <source>
        <dbReference type="Proteomes" id="UP000094609"/>
    </source>
</evidence>
<protein>
    <recommendedName>
        <fullName evidence="1">ASCH domain-containing protein</fullName>
    </recommendedName>
</protein>
<dbReference type="STRING" id="1193502.SHALO_2495"/>
<evidence type="ECO:0000313" key="2">
    <source>
        <dbReference type="EMBL" id="AOO66254.1"/>
    </source>
</evidence>
<dbReference type="Pfam" id="PF04266">
    <property type="entry name" value="ASCH"/>
    <property type="match status" value="1"/>
</dbReference>
<dbReference type="SUPFAM" id="SSF88697">
    <property type="entry name" value="PUA domain-like"/>
    <property type="match status" value="1"/>
</dbReference>
<name>A0A1D7TMV8_9BACT</name>
<dbReference type="SMART" id="SM01022">
    <property type="entry name" value="ASCH"/>
    <property type="match status" value="1"/>
</dbReference>
<feature type="domain" description="ASCH" evidence="1">
    <location>
        <begin position="5"/>
        <end position="99"/>
    </location>
</feature>
<evidence type="ECO:0000259" key="1">
    <source>
        <dbReference type="SMART" id="SM01022"/>
    </source>
</evidence>
<reference evidence="3" key="1">
    <citation type="submission" date="2016-08" db="EMBL/GenBank/DDBJ databases">
        <title>Complete genome sequence of the organohalide-respiring Epsilonproteobacterium Sulfurospirillum halorespirans.</title>
        <authorList>
            <person name="Goris T."/>
            <person name="Zimmermann J."/>
            <person name="Schenz B."/>
            <person name="Lemos M."/>
            <person name="Hackermueller J."/>
            <person name="Diekert G."/>
        </authorList>
    </citation>
    <scope>NUCLEOTIDE SEQUENCE [LARGE SCALE GENOMIC DNA]</scope>
    <source>
        <strain>DSM 13726</strain>
        <strain evidence="3">PCE-M2</strain>
    </source>
</reference>
<dbReference type="Proteomes" id="UP000094609">
    <property type="component" value="Chromosome"/>
</dbReference>
<gene>
    <name evidence="2" type="ORF">SHALO_2495</name>
</gene>
<dbReference type="PATRIC" id="fig|1193502.14.peg.2528"/>
<dbReference type="KEGG" id="shal:SHALO_2495"/>
<sequence>MKVLLSIKPQFVEEIFNGNKKFEYRKSIFKRKGIKSVVIYSTMPVGKIVGEFDIEAILEEHPKTLWEKTKNFSGISADFYDSYFTDREKGYAIKIKSLNKYDTPRCPHEMYDNFTAPQSFKYVV</sequence>
<accession>A0A1D7TMV8</accession>
<dbReference type="Gene3D" id="2.30.130.30">
    <property type="entry name" value="Hypothetical protein"/>
    <property type="match status" value="1"/>
</dbReference>
<dbReference type="InterPro" id="IPR015947">
    <property type="entry name" value="PUA-like_sf"/>
</dbReference>
<proteinExistence type="predicted"/>
<dbReference type="RefSeq" id="WP_069478810.1">
    <property type="nucleotide sequence ID" value="NZ_CP017111.1"/>
</dbReference>
<dbReference type="AlphaFoldDB" id="A0A1D7TMV8"/>
<organism evidence="2 3">
    <name type="scientific">Sulfurospirillum halorespirans DSM 13726</name>
    <dbReference type="NCBI Taxonomy" id="1193502"/>
    <lineage>
        <taxon>Bacteria</taxon>
        <taxon>Pseudomonadati</taxon>
        <taxon>Campylobacterota</taxon>
        <taxon>Epsilonproteobacteria</taxon>
        <taxon>Campylobacterales</taxon>
        <taxon>Sulfurospirillaceae</taxon>
        <taxon>Sulfurospirillum</taxon>
    </lineage>
</organism>
<dbReference type="InterPro" id="IPR007374">
    <property type="entry name" value="ASCH_domain"/>
</dbReference>
<keyword evidence="3" id="KW-1185">Reference proteome</keyword>
<dbReference type="EMBL" id="CP017111">
    <property type="protein sequence ID" value="AOO66254.1"/>
    <property type="molecule type" value="Genomic_DNA"/>
</dbReference>